<dbReference type="EMBL" id="JACGWN010000016">
    <property type="protein sequence ID" value="KAL0395084.1"/>
    <property type="molecule type" value="Genomic_DNA"/>
</dbReference>
<protein>
    <submittedName>
        <fullName evidence="2">Uncharacterized protein</fullName>
    </submittedName>
</protein>
<sequence length="88" mass="9880">MAQTSNAGTIAENRATGINTVNGTRLEDRWTQATDRADGRDDDAYDVLFWKPTSTHAALASIRKSFHNRRRHLETLAGDEEQEDTAFD</sequence>
<proteinExistence type="predicted"/>
<evidence type="ECO:0000256" key="1">
    <source>
        <dbReference type="SAM" id="MobiDB-lite"/>
    </source>
</evidence>
<gene>
    <name evidence="2" type="ORF">Slati_4474600</name>
</gene>
<reference evidence="2" key="1">
    <citation type="submission" date="2020-06" db="EMBL/GenBank/DDBJ databases">
        <authorList>
            <person name="Li T."/>
            <person name="Hu X."/>
            <person name="Zhang T."/>
            <person name="Song X."/>
            <person name="Zhang H."/>
            <person name="Dai N."/>
            <person name="Sheng W."/>
            <person name="Hou X."/>
            <person name="Wei L."/>
        </authorList>
    </citation>
    <scope>NUCLEOTIDE SEQUENCE</scope>
    <source>
        <strain evidence="2">KEN1</strain>
        <tissue evidence="2">Leaf</tissue>
    </source>
</reference>
<accession>A0AAW2SRL8</accession>
<reference evidence="2" key="2">
    <citation type="journal article" date="2024" name="Plant">
        <title>Genomic evolution and insights into agronomic trait innovations of Sesamum species.</title>
        <authorList>
            <person name="Miao H."/>
            <person name="Wang L."/>
            <person name="Qu L."/>
            <person name="Liu H."/>
            <person name="Sun Y."/>
            <person name="Le M."/>
            <person name="Wang Q."/>
            <person name="Wei S."/>
            <person name="Zheng Y."/>
            <person name="Lin W."/>
            <person name="Duan Y."/>
            <person name="Cao H."/>
            <person name="Xiong S."/>
            <person name="Wang X."/>
            <person name="Wei L."/>
            <person name="Li C."/>
            <person name="Ma Q."/>
            <person name="Ju M."/>
            <person name="Zhao R."/>
            <person name="Li G."/>
            <person name="Mu C."/>
            <person name="Tian Q."/>
            <person name="Mei H."/>
            <person name="Zhang T."/>
            <person name="Gao T."/>
            <person name="Zhang H."/>
        </authorList>
    </citation>
    <scope>NUCLEOTIDE SEQUENCE</scope>
    <source>
        <strain evidence="2">KEN1</strain>
    </source>
</reference>
<feature type="compositionally biased region" description="Basic and acidic residues" evidence="1">
    <location>
        <begin position="25"/>
        <end position="37"/>
    </location>
</feature>
<comment type="caution">
    <text evidence="2">The sequence shown here is derived from an EMBL/GenBank/DDBJ whole genome shotgun (WGS) entry which is preliminary data.</text>
</comment>
<organism evidence="2">
    <name type="scientific">Sesamum latifolium</name>
    <dbReference type="NCBI Taxonomy" id="2727402"/>
    <lineage>
        <taxon>Eukaryota</taxon>
        <taxon>Viridiplantae</taxon>
        <taxon>Streptophyta</taxon>
        <taxon>Embryophyta</taxon>
        <taxon>Tracheophyta</taxon>
        <taxon>Spermatophyta</taxon>
        <taxon>Magnoliopsida</taxon>
        <taxon>eudicotyledons</taxon>
        <taxon>Gunneridae</taxon>
        <taxon>Pentapetalae</taxon>
        <taxon>asterids</taxon>
        <taxon>lamiids</taxon>
        <taxon>Lamiales</taxon>
        <taxon>Pedaliaceae</taxon>
        <taxon>Sesamum</taxon>
    </lineage>
</organism>
<dbReference type="AlphaFoldDB" id="A0AAW2SRL8"/>
<evidence type="ECO:0000313" key="2">
    <source>
        <dbReference type="EMBL" id="KAL0395084.1"/>
    </source>
</evidence>
<name>A0AAW2SRL8_9LAMI</name>
<feature type="region of interest" description="Disordered" evidence="1">
    <location>
        <begin position="1"/>
        <end position="37"/>
    </location>
</feature>